<dbReference type="InterPro" id="IPR015943">
    <property type="entry name" value="WD40/YVTN_repeat-like_dom_sf"/>
</dbReference>
<feature type="region of interest" description="Disordered" evidence="12">
    <location>
        <begin position="71"/>
        <end position="91"/>
    </location>
</feature>
<comment type="subcellular location">
    <subcellularLocation>
        <location evidence="1">Nucleus</location>
        <location evidence="1">Nuclear pore complex</location>
    </subcellularLocation>
</comment>
<evidence type="ECO:0000256" key="5">
    <source>
        <dbReference type="ARBA" id="ARBA00022737"/>
    </source>
</evidence>
<evidence type="ECO:0000256" key="6">
    <source>
        <dbReference type="ARBA" id="ARBA00022816"/>
    </source>
</evidence>
<dbReference type="OrthoDB" id="364224at2759"/>
<keyword evidence="5" id="KW-0677">Repeat</keyword>
<proteinExistence type="inferred from homology"/>
<dbReference type="InterPro" id="IPR001680">
    <property type="entry name" value="WD40_rpt"/>
</dbReference>
<dbReference type="PANTHER" id="PTHR11024:SF2">
    <property type="entry name" value="PROTEIN SEC13 HOMOLOG"/>
    <property type="match status" value="1"/>
</dbReference>
<evidence type="ECO:0000256" key="11">
    <source>
        <dbReference type="PROSITE-ProRule" id="PRU00221"/>
    </source>
</evidence>
<dbReference type="EMBL" id="KZ155783">
    <property type="protein sequence ID" value="OUS46423.1"/>
    <property type="molecule type" value="Genomic_DNA"/>
</dbReference>
<keyword evidence="3" id="KW-0813">Transport</keyword>
<dbReference type="GO" id="GO:0090114">
    <property type="term" value="P:COPII-coated vesicle budding"/>
    <property type="evidence" value="ECO:0007669"/>
    <property type="project" value="TreeGrafter"/>
</dbReference>
<dbReference type="GO" id="GO:0031080">
    <property type="term" value="C:nuclear pore outer ring"/>
    <property type="evidence" value="ECO:0007669"/>
    <property type="project" value="TreeGrafter"/>
</dbReference>
<dbReference type="PROSITE" id="PS50294">
    <property type="entry name" value="WD_REPEATS_REGION"/>
    <property type="match status" value="1"/>
</dbReference>
<feature type="region of interest" description="Disordered" evidence="12">
    <location>
        <begin position="1"/>
        <end position="27"/>
    </location>
</feature>
<feature type="repeat" description="WD" evidence="11">
    <location>
        <begin position="268"/>
        <end position="303"/>
    </location>
</feature>
<comment type="similarity">
    <text evidence="2">Belongs to the WD repeat SEC13 family.</text>
</comment>
<dbReference type="eggNOG" id="KOG1332">
    <property type="taxonomic scope" value="Eukaryota"/>
</dbReference>
<accession>A0A1Y5IEC8</accession>
<dbReference type="KEGG" id="ota:OT_ostta11g03250"/>
<dbReference type="AlphaFoldDB" id="A0A1Y5IEC8"/>
<feature type="repeat" description="WD" evidence="11">
    <location>
        <begin position="35"/>
        <end position="69"/>
    </location>
</feature>
<evidence type="ECO:0000256" key="8">
    <source>
        <dbReference type="ARBA" id="ARBA00023010"/>
    </source>
</evidence>
<evidence type="ECO:0000256" key="2">
    <source>
        <dbReference type="ARBA" id="ARBA00010102"/>
    </source>
</evidence>
<reference evidence="13" key="1">
    <citation type="submission" date="2017-04" db="EMBL/GenBank/DDBJ databases">
        <title>Population genomics of picophytoplankton unveils novel chromosome hypervariability.</title>
        <authorList>
            <consortium name="DOE Joint Genome Institute"/>
            <person name="Blanc-Mathieu R."/>
            <person name="Krasovec M."/>
            <person name="Hebrard M."/>
            <person name="Yau S."/>
            <person name="Desgranges E."/>
            <person name="Martin J."/>
            <person name="Schackwitz W."/>
            <person name="Kuo A."/>
            <person name="Salin G."/>
            <person name="Donnadieu C."/>
            <person name="Desdevises Y."/>
            <person name="Sanchez-Ferandin S."/>
            <person name="Moreau H."/>
            <person name="Rivals E."/>
            <person name="Grigoriev I.V."/>
            <person name="Grimsley N."/>
            <person name="Eyre-Walker A."/>
            <person name="Piganeau G."/>
        </authorList>
    </citation>
    <scope>NUCLEOTIDE SEQUENCE [LARGE SCALE GENOMIC DNA]</scope>
    <source>
        <strain evidence="13">RCC 1115</strain>
    </source>
</reference>
<sequence>MGVDPGRSQSTRSARGDTPGRATGDMSASTIGTFETAHSDAVHDCAYDYYGRRVATCSSDRTIKIFDVSQPISSTADDGPSATGAGTNATLNGTSVNGVVGTPSAVIVGHDGPVWSARWAHPKFGTLLASASFDHHVMIHKEVEPNSFVCAYKSPMGTHDGSVNACAWAPHEYGAKLASASSDGSISIISYNGASGSWSVEKIDHAHAIGCTGVSWAPAAMPGSLVNARSGGVTTVDAKRLVTCGCDNLVKIWRFDESQNVWGCEATLNAHTDWVRDVAWSENLGLPMNTIASAGQDGKVFIWTQSEPRGVWQSRLLHEFGAPVWRVSWSTMGNILAVSDGNNTVTVWKESIDGSWNQISAA</sequence>
<protein>
    <submittedName>
        <fullName evidence="13">Sec13l1 protein</fullName>
    </submittedName>
</protein>
<evidence type="ECO:0000256" key="10">
    <source>
        <dbReference type="ARBA" id="ARBA00023242"/>
    </source>
</evidence>
<keyword evidence="7" id="KW-0653">Protein transport</keyword>
<dbReference type="GO" id="GO:0030127">
    <property type="term" value="C:COPII vesicle coat"/>
    <property type="evidence" value="ECO:0007669"/>
    <property type="project" value="TreeGrafter"/>
</dbReference>
<evidence type="ECO:0000256" key="9">
    <source>
        <dbReference type="ARBA" id="ARBA00023132"/>
    </source>
</evidence>
<keyword evidence="4 11" id="KW-0853">WD repeat</keyword>
<dbReference type="Proteomes" id="UP000195557">
    <property type="component" value="Unassembled WGS sequence"/>
</dbReference>
<dbReference type="PROSITE" id="PS50082">
    <property type="entry name" value="WD_REPEATS_2"/>
    <property type="match status" value="2"/>
</dbReference>
<evidence type="ECO:0000313" key="13">
    <source>
        <dbReference type="EMBL" id="OUS46423.1"/>
    </source>
</evidence>
<dbReference type="RefSeq" id="XP_003082148.2">
    <property type="nucleotide sequence ID" value="XM_003082100.2"/>
</dbReference>
<keyword evidence="10" id="KW-0539">Nucleus</keyword>
<keyword evidence="6" id="KW-0509">mRNA transport</keyword>
<feature type="compositionally biased region" description="Low complexity" evidence="12">
    <location>
        <begin position="82"/>
        <end position="91"/>
    </location>
</feature>
<keyword evidence="8" id="KW-0811">Translocation</keyword>
<evidence type="ECO:0000256" key="4">
    <source>
        <dbReference type="ARBA" id="ARBA00022574"/>
    </source>
</evidence>
<evidence type="ECO:0000256" key="3">
    <source>
        <dbReference type="ARBA" id="ARBA00022448"/>
    </source>
</evidence>
<evidence type="ECO:0000256" key="12">
    <source>
        <dbReference type="SAM" id="MobiDB-lite"/>
    </source>
</evidence>
<dbReference type="InterPro" id="IPR036322">
    <property type="entry name" value="WD40_repeat_dom_sf"/>
</dbReference>
<dbReference type="GO" id="GO:0005198">
    <property type="term" value="F:structural molecule activity"/>
    <property type="evidence" value="ECO:0007669"/>
    <property type="project" value="InterPro"/>
</dbReference>
<dbReference type="Pfam" id="PF00400">
    <property type="entry name" value="WD40"/>
    <property type="match status" value="6"/>
</dbReference>
<evidence type="ECO:0000256" key="7">
    <source>
        <dbReference type="ARBA" id="ARBA00022927"/>
    </source>
</evidence>
<gene>
    <name evidence="13" type="ORF">BE221DRAFT_74468</name>
</gene>
<dbReference type="Gene3D" id="2.130.10.10">
    <property type="entry name" value="YVTN repeat-like/Quinoprotein amine dehydrogenase"/>
    <property type="match status" value="1"/>
</dbReference>
<organism evidence="13">
    <name type="scientific">Ostreococcus tauri</name>
    <name type="common">Marine green alga</name>
    <dbReference type="NCBI Taxonomy" id="70448"/>
    <lineage>
        <taxon>Eukaryota</taxon>
        <taxon>Viridiplantae</taxon>
        <taxon>Chlorophyta</taxon>
        <taxon>Mamiellophyceae</taxon>
        <taxon>Mamiellales</taxon>
        <taxon>Bathycoccaceae</taxon>
        <taxon>Ostreococcus</taxon>
    </lineage>
</organism>
<dbReference type="GO" id="GO:0006606">
    <property type="term" value="P:protein import into nucleus"/>
    <property type="evidence" value="ECO:0007669"/>
    <property type="project" value="TreeGrafter"/>
</dbReference>
<dbReference type="InterPro" id="IPR037363">
    <property type="entry name" value="Sec13/Seh1_fam"/>
</dbReference>
<dbReference type="PANTHER" id="PTHR11024">
    <property type="entry name" value="NUCLEAR PORE COMPLEX PROTEIN SEC13 / SEH1 FAMILY MEMBER"/>
    <property type="match status" value="1"/>
</dbReference>
<evidence type="ECO:0000256" key="1">
    <source>
        <dbReference type="ARBA" id="ARBA00004567"/>
    </source>
</evidence>
<dbReference type="OMA" id="IWKEEGD"/>
<dbReference type="GO" id="GO:0051028">
    <property type="term" value="P:mRNA transport"/>
    <property type="evidence" value="ECO:0007669"/>
    <property type="project" value="UniProtKB-KW"/>
</dbReference>
<name>A0A1Y5IEC8_OSTTA</name>
<keyword evidence="9" id="KW-0906">Nuclear pore complex</keyword>
<dbReference type="SMART" id="SM00320">
    <property type="entry name" value="WD40"/>
    <property type="match status" value="6"/>
</dbReference>
<dbReference type="SUPFAM" id="SSF50978">
    <property type="entry name" value="WD40 repeat-like"/>
    <property type="match status" value="1"/>
</dbReference>